<proteinExistence type="predicted"/>
<keyword evidence="1" id="KW-0175">Coiled coil</keyword>
<gene>
    <name evidence="2" type="ORF">G3O08_03410</name>
</gene>
<reference evidence="2 3" key="1">
    <citation type="submission" date="2020-02" db="EMBL/GenBank/DDBJ databases">
        <title>Out from the shadows clarifying the taxonomy of the family Cryomorphaceae and related taxa by utilizing the GTDB taxonomic framework.</title>
        <authorList>
            <person name="Bowman J.P."/>
        </authorList>
    </citation>
    <scope>NUCLEOTIDE SEQUENCE [LARGE SCALE GENOMIC DNA]</scope>
    <source>
        <strain evidence="2 3">QSSC 1-22</strain>
    </source>
</reference>
<comment type="caution">
    <text evidence="2">The sequence shown here is derived from an EMBL/GenBank/DDBJ whole genome shotgun (WGS) entry which is preliminary data.</text>
</comment>
<dbReference type="EMBL" id="JAAGVY010000003">
    <property type="protein sequence ID" value="NEN22551.1"/>
    <property type="molecule type" value="Genomic_DNA"/>
</dbReference>
<accession>A0A7K3WNH0</accession>
<evidence type="ECO:0000256" key="1">
    <source>
        <dbReference type="SAM" id="Coils"/>
    </source>
</evidence>
<dbReference type="RefSeq" id="WP_163283275.1">
    <property type="nucleotide sequence ID" value="NZ_JAAGVY010000003.1"/>
</dbReference>
<evidence type="ECO:0000313" key="3">
    <source>
        <dbReference type="Proteomes" id="UP000486602"/>
    </source>
</evidence>
<keyword evidence="3" id="KW-1185">Reference proteome</keyword>
<sequence>MSEVSKRVLSIKGKLEKIDKRFEKLKQENEELKRGSSDLQRLLDDEKRKTQSVQNEYNRLKLAKTLVSTSGDKAEMKFRVNELVREIDKCIALLNR</sequence>
<protein>
    <submittedName>
        <fullName evidence="2">Uncharacterized protein</fullName>
    </submittedName>
</protein>
<organism evidence="2 3">
    <name type="scientific">Cryomorpha ignava</name>
    <dbReference type="NCBI Taxonomy" id="101383"/>
    <lineage>
        <taxon>Bacteria</taxon>
        <taxon>Pseudomonadati</taxon>
        <taxon>Bacteroidota</taxon>
        <taxon>Flavobacteriia</taxon>
        <taxon>Flavobacteriales</taxon>
        <taxon>Cryomorphaceae</taxon>
        <taxon>Cryomorpha</taxon>
    </lineage>
</organism>
<dbReference type="AlphaFoldDB" id="A0A7K3WNH0"/>
<name>A0A7K3WNH0_9FLAO</name>
<dbReference type="Proteomes" id="UP000486602">
    <property type="component" value="Unassembled WGS sequence"/>
</dbReference>
<feature type="coiled-coil region" evidence="1">
    <location>
        <begin position="8"/>
        <end position="63"/>
    </location>
</feature>
<evidence type="ECO:0000313" key="2">
    <source>
        <dbReference type="EMBL" id="NEN22551.1"/>
    </source>
</evidence>